<comment type="subcellular location">
    <subcellularLocation>
        <location evidence="7">Cytoplasm</location>
    </subcellularLocation>
</comment>
<dbReference type="Proteomes" id="UP001597079">
    <property type="component" value="Unassembled WGS sequence"/>
</dbReference>
<feature type="active site" description="Nucleophile" evidence="7">
    <location>
        <position position="98"/>
    </location>
</feature>
<dbReference type="InterPro" id="IPR023562">
    <property type="entry name" value="ClpP/TepA"/>
</dbReference>
<dbReference type="InterPro" id="IPR001907">
    <property type="entry name" value="ClpP"/>
</dbReference>
<dbReference type="NCBIfam" id="NF001368">
    <property type="entry name" value="PRK00277.1"/>
    <property type="match status" value="1"/>
</dbReference>
<evidence type="ECO:0000256" key="6">
    <source>
        <dbReference type="ARBA" id="ARBA00034021"/>
    </source>
</evidence>
<sequence length="195" mass="21316">MALVPYVIEQSTRGERSYDIYSRLLKDRIVMVGSEIEANMANTIVAQLLFLAADDADKDIHMYINCPGGEVTAGFAIYDTMQHIKPDVSTICLGMAASFGSVLLCAGAAGKRFALPHSEVMIHQPHGGSQGQASDIEIHTRRMLGLRDKIYDTLARHSGKDVKQIALDADRDHFLTAAEAEKYGLIDHVLDARAS</sequence>
<protein>
    <recommendedName>
        <fullName evidence="7 9">ATP-dependent Clp protease proteolytic subunit</fullName>
        <ecNumber evidence="7">3.4.21.92</ecNumber>
    </recommendedName>
    <alternativeName>
        <fullName evidence="7">Endopeptidase Clp</fullName>
    </alternativeName>
</protein>
<name>A0ABW4JEQ2_9BACL</name>
<proteinExistence type="inferred from homology"/>
<comment type="function">
    <text evidence="7">Cleaves peptides in various proteins in a process that requires ATP hydrolysis. Has a chymotrypsin-like activity. Plays a major role in the degradation of misfolded proteins.</text>
</comment>
<keyword evidence="5 7" id="KW-0720">Serine protease</keyword>
<accession>A0ABW4JEQ2</accession>
<evidence type="ECO:0000313" key="10">
    <source>
        <dbReference type="EMBL" id="MFD1673492.1"/>
    </source>
</evidence>
<dbReference type="Gene3D" id="3.90.226.10">
    <property type="entry name" value="2-enoyl-CoA Hydratase, Chain A, domain 1"/>
    <property type="match status" value="1"/>
</dbReference>
<keyword evidence="11" id="KW-1185">Reference proteome</keyword>
<comment type="catalytic activity">
    <reaction evidence="6 7 8">
        <text>Hydrolysis of proteins to small peptides in the presence of ATP and magnesium. alpha-casein is the usual test substrate. In the absence of ATP, only oligopeptides shorter than five residues are hydrolyzed (such as succinyl-Leu-Tyr-|-NHMec, and Leu-Tyr-Leu-|-Tyr-Trp, in which cleavage of the -Tyr-|-Leu- and -Tyr-|-Trp bonds also occurs).</text>
        <dbReference type="EC" id="3.4.21.92"/>
    </reaction>
</comment>
<evidence type="ECO:0000256" key="9">
    <source>
        <dbReference type="RuleBase" id="RU003567"/>
    </source>
</evidence>
<keyword evidence="2 7" id="KW-0963">Cytoplasm</keyword>
<dbReference type="PRINTS" id="PR00127">
    <property type="entry name" value="CLPPROTEASEP"/>
</dbReference>
<evidence type="ECO:0000256" key="4">
    <source>
        <dbReference type="ARBA" id="ARBA00022801"/>
    </source>
</evidence>
<dbReference type="EMBL" id="JBHUCX010000005">
    <property type="protein sequence ID" value="MFD1673492.1"/>
    <property type="molecule type" value="Genomic_DNA"/>
</dbReference>
<keyword evidence="3 7" id="KW-0645">Protease</keyword>
<dbReference type="HAMAP" id="MF_00444">
    <property type="entry name" value="ClpP"/>
    <property type="match status" value="1"/>
</dbReference>
<dbReference type="InterPro" id="IPR033135">
    <property type="entry name" value="ClpP_His_AS"/>
</dbReference>
<dbReference type="PANTHER" id="PTHR10381">
    <property type="entry name" value="ATP-DEPENDENT CLP PROTEASE PROTEOLYTIC SUBUNIT"/>
    <property type="match status" value="1"/>
</dbReference>
<evidence type="ECO:0000256" key="8">
    <source>
        <dbReference type="PROSITE-ProRule" id="PRU10086"/>
    </source>
</evidence>
<organism evidence="10 11">
    <name type="scientific">Alicyclobacillus fodiniaquatilis</name>
    <dbReference type="NCBI Taxonomy" id="1661150"/>
    <lineage>
        <taxon>Bacteria</taxon>
        <taxon>Bacillati</taxon>
        <taxon>Bacillota</taxon>
        <taxon>Bacilli</taxon>
        <taxon>Bacillales</taxon>
        <taxon>Alicyclobacillaceae</taxon>
        <taxon>Alicyclobacillus</taxon>
    </lineage>
</organism>
<dbReference type="RefSeq" id="WP_377940904.1">
    <property type="nucleotide sequence ID" value="NZ_JBHUCX010000005.1"/>
</dbReference>
<reference evidence="11" key="1">
    <citation type="journal article" date="2019" name="Int. J. Syst. Evol. Microbiol.">
        <title>The Global Catalogue of Microorganisms (GCM) 10K type strain sequencing project: providing services to taxonomists for standard genome sequencing and annotation.</title>
        <authorList>
            <consortium name="The Broad Institute Genomics Platform"/>
            <consortium name="The Broad Institute Genome Sequencing Center for Infectious Disease"/>
            <person name="Wu L."/>
            <person name="Ma J."/>
        </authorList>
    </citation>
    <scope>NUCLEOTIDE SEQUENCE [LARGE SCALE GENOMIC DNA]</scope>
    <source>
        <strain evidence="11">CGMCC 1.12286</strain>
    </source>
</reference>
<dbReference type="SUPFAM" id="SSF52096">
    <property type="entry name" value="ClpP/crotonase"/>
    <property type="match status" value="1"/>
</dbReference>
<dbReference type="CDD" id="cd07017">
    <property type="entry name" value="S14_ClpP_2"/>
    <property type="match status" value="1"/>
</dbReference>
<dbReference type="NCBIfam" id="NF009205">
    <property type="entry name" value="PRK12553.1"/>
    <property type="match status" value="1"/>
</dbReference>
<evidence type="ECO:0000313" key="11">
    <source>
        <dbReference type="Proteomes" id="UP001597079"/>
    </source>
</evidence>
<dbReference type="PROSITE" id="PS00382">
    <property type="entry name" value="CLP_PROTEASE_HIS"/>
    <property type="match status" value="1"/>
</dbReference>
<feature type="active site" evidence="7 8">
    <location>
        <position position="123"/>
    </location>
</feature>
<dbReference type="GO" id="GO:0006508">
    <property type="term" value="P:proteolysis"/>
    <property type="evidence" value="ECO:0007669"/>
    <property type="project" value="UniProtKB-KW"/>
</dbReference>
<comment type="caution">
    <text evidence="10">The sequence shown here is derived from an EMBL/GenBank/DDBJ whole genome shotgun (WGS) entry which is preliminary data.</text>
</comment>
<dbReference type="InterPro" id="IPR029045">
    <property type="entry name" value="ClpP/crotonase-like_dom_sf"/>
</dbReference>
<dbReference type="PANTHER" id="PTHR10381:SF70">
    <property type="entry name" value="ATP-DEPENDENT CLP PROTEASE PROTEOLYTIC SUBUNIT"/>
    <property type="match status" value="1"/>
</dbReference>
<evidence type="ECO:0000256" key="3">
    <source>
        <dbReference type="ARBA" id="ARBA00022670"/>
    </source>
</evidence>
<dbReference type="GO" id="GO:0008233">
    <property type="term" value="F:peptidase activity"/>
    <property type="evidence" value="ECO:0007669"/>
    <property type="project" value="UniProtKB-KW"/>
</dbReference>
<comment type="similarity">
    <text evidence="1 7 9">Belongs to the peptidase S14 family.</text>
</comment>
<keyword evidence="4 7" id="KW-0378">Hydrolase</keyword>
<gene>
    <name evidence="7" type="primary">clpP</name>
    <name evidence="10" type="ORF">ACFSB2_01980</name>
</gene>
<evidence type="ECO:0000256" key="1">
    <source>
        <dbReference type="ARBA" id="ARBA00007039"/>
    </source>
</evidence>
<comment type="subunit">
    <text evidence="7">Fourteen ClpP subunits assemble into 2 heptameric rings which stack back to back to give a disk-like structure with a central cavity, resembling the structure of eukaryotic proteasomes.</text>
</comment>
<evidence type="ECO:0000256" key="2">
    <source>
        <dbReference type="ARBA" id="ARBA00022490"/>
    </source>
</evidence>
<dbReference type="EC" id="3.4.21.92" evidence="7"/>
<evidence type="ECO:0000256" key="5">
    <source>
        <dbReference type="ARBA" id="ARBA00022825"/>
    </source>
</evidence>
<dbReference type="Pfam" id="PF00574">
    <property type="entry name" value="CLP_protease"/>
    <property type="match status" value="1"/>
</dbReference>
<evidence type="ECO:0000256" key="7">
    <source>
        <dbReference type="HAMAP-Rule" id="MF_00444"/>
    </source>
</evidence>